<comment type="caution">
    <text evidence="2">The sequence shown here is derived from an EMBL/GenBank/DDBJ whole genome shotgun (WGS) entry which is preliminary data.</text>
</comment>
<dbReference type="AlphaFoldDB" id="L9VFM9"/>
<protein>
    <submittedName>
        <fullName evidence="2">Uncharacterized protein</fullName>
    </submittedName>
</protein>
<evidence type="ECO:0000313" key="2">
    <source>
        <dbReference type="EMBL" id="ELY35874.1"/>
    </source>
</evidence>
<proteinExistence type="predicted"/>
<dbReference type="EMBL" id="AOHW01000053">
    <property type="protein sequence ID" value="ELY35874.1"/>
    <property type="molecule type" value="Genomic_DNA"/>
</dbReference>
<accession>L9VFM9</accession>
<dbReference type="RefSeq" id="WP_006092725.1">
    <property type="nucleotide sequence ID" value="NZ_AOHW01000053.1"/>
</dbReference>
<dbReference type="OrthoDB" id="328801at2157"/>
<keyword evidence="1" id="KW-1133">Transmembrane helix</keyword>
<gene>
    <name evidence="2" type="ORF">C496_22134</name>
</gene>
<dbReference type="STRING" id="1114856.GCA_000383975_01577"/>
<feature type="transmembrane region" description="Helical" evidence="1">
    <location>
        <begin position="91"/>
        <end position="114"/>
    </location>
</feature>
<evidence type="ECO:0000313" key="3">
    <source>
        <dbReference type="Proteomes" id="UP000011599"/>
    </source>
</evidence>
<name>L9VFM9_9EURY</name>
<keyword evidence="1" id="KW-0472">Membrane</keyword>
<dbReference type="eggNOG" id="arCOG11367">
    <property type="taxonomic scope" value="Archaea"/>
</dbReference>
<dbReference type="PATRIC" id="fig|1114856.3.peg.4572"/>
<feature type="transmembrane region" description="Helical" evidence="1">
    <location>
        <begin position="44"/>
        <end position="62"/>
    </location>
</feature>
<keyword evidence="3" id="KW-1185">Reference proteome</keyword>
<dbReference type="Proteomes" id="UP000011599">
    <property type="component" value="Unassembled WGS sequence"/>
</dbReference>
<feature type="transmembrane region" description="Helical" evidence="1">
    <location>
        <begin position="18"/>
        <end position="37"/>
    </location>
</feature>
<evidence type="ECO:0000256" key="1">
    <source>
        <dbReference type="SAM" id="Phobius"/>
    </source>
</evidence>
<sequence>MRDTESSGVMADVSSWNWLHWTGLLLSICIAAINLYIGQIESQSTFFVIGASFLLGAVLFLTRFWDPILYLLGVLHVGALGVIWVLGGMRFLAFGIVTGILSAGLAAIALYLFAEEMKSNAR</sequence>
<keyword evidence="1" id="KW-0812">Transmembrane</keyword>
<reference evidence="2 3" key="1">
    <citation type="journal article" date="2014" name="PLoS Genet.">
        <title>Phylogenetically driven sequencing of extremely halophilic archaea reveals strategies for static and dynamic osmo-response.</title>
        <authorList>
            <person name="Becker E.A."/>
            <person name="Seitzer P.M."/>
            <person name="Tritt A."/>
            <person name="Larsen D."/>
            <person name="Krusor M."/>
            <person name="Yao A.I."/>
            <person name="Wu D."/>
            <person name="Madern D."/>
            <person name="Eisen J.A."/>
            <person name="Darling A.E."/>
            <person name="Facciotti M.T."/>
        </authorList>
    </citation>
    <scope>NUCLEOTIDE SEQUENCE [LARGE SCALE GENOMIC DNA]</scope>
    <source>
        <strain evidence="2 3">GA33</strain>
    </source>
</reference>
<feature type="transmembrane region" description="Helical" evidence="1">
    <location>
        <begin position="68"/>
        <end position="86"/>
    </location>
</feature>
<organism evidence="2 3">
    <name type="scientific">Natronorubrum tibetense GA33</name>
    <dbReference type="NCBI Taxonomy" id="1114856"/>
    <lineage>
        <taxon>Archaea</taxon>
        <taxon>Methanobacteriati</taxon>
        <taxon>Methanobacteriota</taxon>
        <taxon>Stenosarchaea group</taxon>
        <taxon>Halobacteria</taxon>
        <taxon>Halobacteriales</taxon>
        <taxon>Natrialbaceae</taxon>
        <taxon>Natronorubrum</taxon>
    </lineage>
</organism>